<dbReference type="Pfam" id="PF05222">
    <property type="entry name" value="AlaDh_PNT_N"/>
    <property type="match status" value="1"/>
</dbReference>
<proteinExistence type="inferred from homology"/>
<gene>
    <name evidence="8" type="primary">ald</name>
    <name evidence="8" type="ORF">M0G41_08555</name>
</gene>
<dbReference type="InterPro" id="IPR008141">
    <property type="entry name" value="Ala_DH"/>
</dbReference>
<dbReference type="SUPFAM" id="SSF51735">
    <property type="entry name" value="NAD(P)-binding Rossmann-fold domains"/>
    <property type="match status" value="1"/>
</dbReference>
<accession>A0ABT0GGQ2</accession>
<dbReference type="SMART" id="SM01003">
    <property type="entry name" value="AlaDh_PNT_N"/>
    <property type="match status" value="1"/>
</dbReference>
<dbReference type="Proteomes" id="UP001431449">
    <property type="component" value="Unassembled WGS sequence"/>
</dbReference>
<evidence type="ECO:0000256" key="3">
    <source>
        <dbReference type="ARBA" id="ARBA00023002"/>
    </source>
</evidence>
<comment type="similarity">
    <text evidence="1 5">Belongs to the AlaDH/PNT family.</text>
</comment>
<dbReference type="Gene3D" id="3.40.50.720">
    <property type="entry name" value="NAD(P)-binding Rossmann-like Domain"/>
    <property type="match status" value="2"/>
</dbReference>
<evidence type="ECO:0000313" key="9">
    <source>
        <dbReference type="Proteomes" id="UP001431449"/>
    </source>
</evidence>
<comment type="caution">
    <text evidence="8">The sequence shown here is derived from an EMBL/GenBank/DDBJ whole genome shotgun (WGS) entry which is preliminary data.</text>
</comment>
<protein>
    <recommendedName>
        <fullName evidence="2 5">Alanine dehydrogenase</fullName>
        <ecNumber evidence="2 5">1.4.1.1</ecNumber>
    </recommendedName>
</protein>
<evidence type="ECO:0000259" key="7">
    <source>
        <dbReference type="SMART" id="SM01003"/>
    </source>
</evidence>
<keyword evidence="9" id="KW-1185">Reference proteome</keyword>
<feature type="domain" description="Alanine dehydrogenase/pyridine nucleotide transhydrogenase N-terminal" evidence="7">
    <location>
        <begin position="4"/>
        <end position="137"/>
    </location>
</feature>
<keyword evidence="4 5" id="KW-0520">NAD</keyword>
<evidence type="ECO:0000256" key="4">
    <source>
        <dbReference type="ARBA" id="ARBA00023027"/>
    </source>
</evidence>
<feature type="domain" description="Alanine dehydrogenase/pyridine nucleotide transhydrogenase NAD(H)-binding" evidence="6">
    <location>
        <begin position="149"/>
        <end position="297"/>
    </location>
</feature>
<sequence>MLIGVPKEIKNHEYRIGLTPAGARELIDHGHQVIVQKDGGTAIGLTDELYERAGAQIIDTAEEIFAKADMIIKVKEPQPVECKMLREGQVLYTYLHLAPDPEQTRGLVESGCTAIAYETVTDKRGGLPLLAPMSEVAGRMSIQAGAHALEKAQGGSGVLLGGVPGVKPANVLVIGGGVVGINAARMAMGLNARVTILDRSLERLKYLDELYGDRITTLYSTADAIEECLRYADLVIGAVLIPGAAAPKLVTRAQLGLMKPGSVLVDVAIDQGGCFETSKATTHQHPTYDVDGIVHYCVANMPGGVARTSTFALTNATLPFAVQLANKGAKRAMFEDIHLLNGLNVHAGQITYEAVARDLGYTYVPAAKALG</sequence>
<dbReference type="PROSITE" id="PS00837">
    <property type="entry name" value="ALADH_PNT_2"/>
    <property type="match status" value="1"/>
</dbReference>
<dbReference type="InterPro" id="IPR007886">
    <property type="entry name" value="AlaDH/PNT_N"/>
</dbReference>
<evidence type="ECO:0000256" key="5">
    <source>
        <dbReference type="PIRNR" id="PIRNR000183"/>
    </source>
</evidence>
<dbReference type="InterPro" id="IPR007698">
    <property type="entry name" value="AlaDH/PNT_NAD(H)-bd"/>
</dbReference>
<dbReference type="InterPro" id="IPR008143">
    <property type="entry name" value="Ala_DH/PNT_CS2"/>
</dbReference>
<evidence type="ECO:0000256" key="1">
    <source>
        <dbReference type="ARBA" id="ARBA00005689"/>
    </source>
</evidence>
<dbReference type="Pfam" id="PF01262">
    <property type="entry name" value="AlaDh_PNT_C"/>
    <property type="match status" value="1"/>
</dbReference>
<dbReference type="NCBIfam" id="TIGR00518">
    <property type="entry name" value="alaDH"/>
    <property type="match status" value="1"/>
</dbReference>
<evidence type="ECO:0000256" key="2">
    <source>
        <dbReference type="ARBA" id="ARBA00012897"/>
    </source>
</evidence>
<dbReference type="RefSeq" id="WP_248207859.1">
    <property type="nucleotide sequence ID" value="NZ_JALNMH010000006.1"/>
</dbReference>
<dbReference type="SMART" id="SM01002">
    <property type="entry name" value="AlaDh_PNT_C"/>
    <property type="match status" value="1"/>
</dbReference>
<dbReference type="PANTHER" id="PTHR42795:SF1">
    <property type="entry name" value="ALANINE DEHYDROGENASE"/>
    <property type="match status" value="1"/>
</dbReference>
<keyword evidence="3 5" id="KW-0560">Oxidoreductase</keyword>
<dbReference type="EMBL" id="JALNMH010000006">
    <property type="protein sequence ID" value="MCK7593718.1"/>
    <property type="molecule type" value="Genomic_DNA"/>
</dbReference>
<dbReference type="GO" id="GO:0000286">
    <property type="term" value="F:alanine dehydrogenase activity"/>
    <property type="evidence" value="ECO:0007669"/>
    <property type="project" value="UniProtKB-EC"/>
</dbReference>
<dbReference type="SUPFAM" id="SSF52283">
    <property type="entry name" value="Formate/glycerate dehydrogenase catalytic domain-like"/>
    <property type="match status" value="1"/>
</dbReference>
<evidence type="ECO:0000259" key="6">
    <source>
        <dbReference type="SMART" id="SM01002"/>
    </source>
</evidence>
<name>A0ABT0GGQ2_9GAMM</name>
<dbReference type="InterPro" id="IPR036291">
    <property type="entry name" value="NAD(P)-bd_dom_sf"/>
</dbReference>
<reference evidence="8" key="1">
    <citation type="submission" date="2022-04" db="EMBL/GenBank/DDBJ databases">
        <title>Lysobacter sp. CAU 1642 isolated from sea sand.</title>
        <authorList>
            <person name="Kim W."/>
        </authorList>
    </citation>
    <scope>NUCLEOTIDE SEQUENCE</scope>
    <source>
        <strain evidence="8">CAU 1642</strain>
    </source>
</reference>
<evidence type="ECO:0000313" key="8">
    <source>
        <dbReference type="EMBL" id="MCK7593718.1"/>
    </source>
</evidence>
<dbReference type="PIRSF" id="PIRSF000183">
    <property type="entry name" value="Alanine_dh"/>
    <property type="match status" value="1"/>
</dbReference>
<organism evidence="8 9">
    <name type="scientific">Pseudomarimonas salicorniae</name>
    <dbReference type="NCBI Taxonomy" id="2933270"/>
    <lineage>
        <taxon>Bacteria</taxon>
        <taxon>Pseudomonadati</taxon>
        <taxon>Pseudomonadota</taxon>
        <taxon>Gammaproteobacteria</taxon>
        <taxon>Lysobacterales</taxon>
        <taxon>Lysobacteraceae</taxon>
        <taxon>Pseudomarimonas</taxon>
    </lineage>
</organism>
<dbReference type="EC" id="1.4.1.1" evidence="2 5"/>
<dbReference type="CDD" id="cd05305">
    <property type="entry name" value="L-AlaDH"/>
    <property type="match status" value="1"/>
</dbReference>
<comment type="catalytic activity">
    <reaction evidence="5">
        <text>L-alanine + NAD(+) + H2O = pyruvate + NH4(+) + NADH + H(+)</text>
        <dbReference type="Rhea" id="RHEA:18405"/>
        <dbReference type="ChEBI" id="CHEBI:15361"/>
        <dbReference type="ChEBI" id="CHEBI:15377"/>
        <dbReference type="ChEBI" id="CHEBI:15378"/>
        <dbReference type="ChEBI" id="CHEBI:28938"/>
        <dbReference type="ChEBI" id="CHEBI:57540"/>
        <dbReference type="ChEBI" id="CHEBI:57945"/>
        <dbReference type="ChEBI" id="CHEBI:57972"/>
        <dbReference type="EC" id="1.4.1.1"/>
    </reaction>
</comment>
<dbReference type="PANTHER" id="PTHR42795">
    <property type="entry name" value="ALANINE DEHYDROGENASE"/>
    <property type="match status" value="1"/>
</dbReference>